<dbReference type="InterPro" id="IPR027417">
    <property type="entry name" value="P-loop_NTPase"/>
</dbReference>
<protein>
    <recommendedName>
        <fullName evidence="1">site-specific DNA-methyltransferase (adenine-specific)</fullName>
        <ecNumber evidence="1">2.1.1.72</ecNumber>
    </recommendedName>
</protein>
<dbReference type="PANTHER" id="PTHR33841">
    <property type="entry name" value="DNA METHYLTRANSFERASE YEEA-RELATED"/>
    <property type="match status" value="1"/>
</dbReference>
<evidence type="ECO:0000256" key="4">
    <source>
        <dbReference type="ARBA" id="ARBA00022691"/>
    </source>
</evidence>
<dbReference type="PROSITE" id="PS51192">
    <property type="entry name" value="HELICASE_ATP_BIND_1"/>
    <property type="match status" value="1"/>
</dbReference>
<dbReference type="GO" id="GO:0032259">
    <property type="term" value="P:methylation"/>
    <property type="evidence" value="ECO:0007669"/>
    <property type="project" value="UniProtKB-KW"/>
</dbReference>
<evidence type="ECO:0000256" key="6">
    <source>
        <dbReference type="SAM" id="MobiDB-lite"/>
    </source>
</evidence>
<dbReference type="InterPro" id="IPR050953">
    <property type="entry name" value="N4_N6_ade-DNA_methylase"/>
</dbReference>
<dbReference type="GO" id="GO:0009007">
    <property type="term" value="F:site-specific DNA-methyltransferase (adenine-specific) activity"/>
    <property type="evidence" value="ECO:0007669"/>
    <property type="project" value="UniProtKB-EC"/>
</dbReference>
<dbReference type="SMART" id="SM00487">
    <property type="entry name" value="DEXDc"/>
    <property type="match status" value="1"/>
</dbReference>
<dbReference type="EMBL" id="MN740528">
    <property type="protein sequence ID" value="QHU31502.1"/>
    <property type="molecule type" value="Genomic_DNA"/>
</dbReference>
<evidence type="ECO:0000256" key="2">
    <source>
        <dbReference type="ARBA" id="ARBA00022603"/>
    </source>
</evidence>
<dbReference type="GO" id="GO:0006304">
    <property type="term" value="P:DNA modification"/>
    <property type="evidence" value="ECO:0007669"/>
    <property type="project" value="InterPro"/>
</dbReference>
<dbReference type="Gene3D" id="3.40.50.150">
    <property type="entry name" value="Vaccinia Virus protein VP39"/>
    <property type="match status" value="1"/>
</dbReference>
<evidence type="ECO:0000259" key="7">
    <source>
        <dbReference type="PROSITE" id="PS51192"/>
    </source>
</evidence>
<feature type="region of interest" description="Disordered" evidence="6">
    <location>
        <begin position="780"/>
        <end position="815"/>
    </location>
</feature>
<evidence type="ECO:0000313" key="8">
    <source>
        <dbReference type="EMBL" id="QHU31502.1"/>
    </source>
</evidence>
<keyword evidence="3" id="KW-0808">Transferase</keyword>
<proteinExistence type="predicted"/>
<dbReference type="Pfam" id="PF07669">
    <property type="entry name" value="Eco57I"/>
    <property type="match status" value="1"/>
</dbReference>
<dbReference type="SUPFAM" id="SSF53335">
    <property type="entry name" value="S-adenosyl-L-methionine-dependent methyltransferases"/>
    <property type="match status" value="1"/>
</dbReference>
<sequence length="1369" mass="158560">MIIALPLFIARMNGIDLFERVKQVNTFAELLQSDADYKTQSVRGNLFEKMWDFIIKFGFNIILSNDEYDHYQGNINTCKLKKVDNLELYLQKLRIFSKGCGGTSDITLQNKKTGRWIFMSSKFYLDDSKKKVDNYDVEKILAITKQHAHKYKAFDIYLLVNNKQKVLNIIRASQQTNNYIVENIHHILDLSDLECGFQNFKKAIQNVPIDSVNSIFCNTKIPLEVRFHQELITHKQMEKIAEDEKELLLGAKARSGKTYCVGGLFVKYIKKYQSLNALIITPAPTETISQFTDDLFRKFRDFIGINIVEIKKGADLDSVVLHSKNIIIVSKQLLDDYVFDKKLVSIQQLGLDFIVFDENHFHGTTQMSKHILQSYSSQKTIKLYLTATYAKPLSEWNIPEDCQFYWDIDDEQLCKKRDVRGLVKKHGNSVSLFVTEENKEALLSVYDNMPDLELITNIMDRTRYEDIKEKIKDSSYGFSNSTLLCGDFPREVDTILGYITGSNKEEDYPKKDLSIFGRIKKKCITSNSRTKLNNGDFTSQLWFLPYGKNMTINNVSEHLRDRMMKNNILKHYEIKIVNSKKGYKLKDIKEEIKNWELKAKDDGKDGLILLAGNQLTLGITLPFVDIVFLFNDILSSDKIIQMMYRCMTESVNNTENDKINSGRKKMGFVVDLNISRVLNTLLDYNVYKKDMNVEQKITYLVENNLINIDSDLFDNKENKTNLIERLLLIWKTDPINNLKNLLKKIEDAIIELYTKDQRMLNHYITRSICDEKGNVKVPFDEETDYDLPNGKDIVKDGESGSGDDEEQSKKTEEQNENISLTKDVLPFIIPLICILTMNTEHNDILEMLNVIKTSPSLLSVFQDQSFIWWNNKDIIKVIEAMVSKYVRKNSCIYNISIQFKMSLHSLIDRPKELLELIDSCLKPKQKEKQENGEVFTPMALIFEMLDNLDKHHIGCEHRSIFTEKDFKWFDPASGMGNFTVAVYLKLMEGLKTCIPDDEERKKHIIENMLYMSEINKKNVFICRQIFNVNNQYKLNMYEGDTLALNVVSEWGVALNSFDVVIGNPPYNKGGIRSHTGKQLGDKNETIWTKFIEKSLTWLKPDGFLAFINPLSWLKKSHSLHNVMLDKHIVWLKLWDDSQSKGMINADIPISLYILQNTLNTQNKKTEIISEIKRKKLTTTSFEYLDKNYSISLAFHSIFDKLIQFIEKHNCSLEYKTKTIKSYGTKAKIPTEYTLEDMWAVDTYTLNEGILVKKANEKHPDANKRKLIIANKRGFKGAFIDEGKLSLTGTEKFYILGNNLEIILKIMNFGISGIICDYTKYRMSFLEKEVCNYIPDIRKLGIADITEAEFYKLLGLTPQEISQINNSSKR</sequence>
<dbReference type="Gene3D" id="3.40.50.300">
    <property type="entry name" value="P-loop containing nucleotide triphosphate hydrolases"/>
    <property type="match status" value="1"/>
</dbReference>
<evidence type="ECO:0000256" key="5">
    <source>
        <dbReference type="ARBA" id="ARBA00047942"/>
    </source>
</evidence>
<dbReference type="EC" id="2.1.1.72" evidence="1"/>
<dbReference type="PROSITE" id="PS00092">
    <property type="entry name" value="N6_MTASE"/>
    <property type="match status" value="1"/>
</dbReference>
<dbReference type="PANTHER" id="PTHR33841:SF1">
    <property type="entry name" value="DNA METHYLTRANSFERASE A"/>
    <property type="match status" value="1"/>
</dbReference>
<dbReference type="InterPro" id="IPR011639">
    <property type="entry name" value="MethylTrfase_TaqI-like_dom"/>
</dbReference>
<dbReference type="InterPro" id="IPR002052">
    <property type="entry name" value="DNA_methylase_N6_adenine_CS"/>
</dbReference>
<dbReference type="GO" id="GO:0005524">
    <property type="term" value="F:ATP binding"/>
    <property type="evidence" value="ECO:0007669"/>
    <property type="project" value="InterPro"/>
</dbReference>
<feature type="domain" description="Helicase ATP-binding" evidence="7">
    <location>
        <begin position="238"/>
        <end position="388"/>
    </location>
</feature>
<dbReference type="InterPro" id="IPR029063">
    <property type="entry name" value="SAM-dependent_MTases_sf"/>
</dbReference>
<accession>A0A6C0LQC0</accession>
<dbReference type="SUPFAM" id="SSF52540">
    <property type="entry name" value="P-loop containing nucleoside triphosphate hydrolases"/>
    <property type="match status" value="1"/>
</dbReference>
<name>A0A6C0LQC0_9ZZZZ</name>
<organism evidence="8">
    <name type="scientific">viral metagenome</name>
    <dbReference type="NCBI Taxonomy" id="1070528"/>
    <lineage>
        <taxon>unclassified sequences</taxon>
        <taxon>metagenomes</taxon>
        <taxon>organismal metagenomes</taxon>
    </lineage>
</organism>
<dbReference type="PRINTS" id="PR00507">
    <property type="entry name" value="N12N6MTFRASE"/>
</dbReference>
<dbReference type="InterPro" id="IPR014001">
    <property type="entry name" value="Helicase_ATP-bd"/>
</dbReference>
<dbReference type="InterPro" id="IPR006935">
    <property type="entry name" value="Helicase/UvrB_N"/>
</dbReference>
<keyword evidence="2" id="KW-0489">Methyltransferase</keyword>
<comment type="catalytic activity">
    <reaction evidence="5">
        <text>a 2'-deoxyadenosine in DNA + S-adenosyl-L-methionine = an N(6)-methyl-2'-deoxyadenosine in DNA + S-adenosyl-L-homocysteine + H(+)</text>
        <dbReference type="Rhea" id="RHEA:15197"/>
        <dbReference type="Rhea" id="RHEA-COMP:12418"/>
        <dbReference type="Rhea" id="RHEA-COMP:12419"/>
        <dbReference type="ChEBI" id="CHEBI:15378"/>
        <dbReference type="ChEBI" id="CHEBI:57856"/>
        <dbReference type="ChEBI" id="CHEBI:59789"/>
        <dbReference type="ChEBI" id="CHEBI:90615"/>
        <dbReference type="ChEBI" id="CHEBI:90616"/>
        <dbReference type="EC" id="2.1.1.72"/>
    </reaction>
</comment>
<evidence type="ECO:0000256" key="3">
    <source>
        <dbReference type="ARBA" id="ARBA00022679"/>
    </source>
</evidence>
<dbReference type="Pfam" id="PF04851">
    <property type="entry name" value="ResIII"/>
    <property type="match status" value="1"/>
</dbReference>
<dbReference type="GO" id="GO:0016787">
    <property type="term" value="F:hydrolase activity"/>
    <property type="evidence" value="ECO:0007669"/>
    <property type="project" value="InterPro"/>
</dbReference>
<evidence type="ECO:0000256" key="1">
    <source>
        <dbReference type="ARBA" id="ARBA00011900"/>
    </source>
</evidence>
<dbReference type="GO" id="GO:0003677">
    <property type="term" value="F:DNA binding"/>
    <property type="evidence" value="ECO:0007669"/>
    <property type="project" value="InterPro"/>
</dbReference>
<reference evidence="8" key="1">
    <citation type="journal article" date="2020" name="Nature">
        <title>Giant virus diversity and host interactions through global metagenomics.</title>
        <authorList>
            <person name="Schulz F."/>
            <person name="Roux S."/>
            <person name="Paez-Espino D."/>
            <person name="Jungbluth S."/>
            <person name="Walsh D.A."/>
            <person name="Denef V.J."/>
            <person name="McMahon K.D."/>
            <person name="Konstantinidis K.T."/>
            <person name="Eloe-Fadrosh E.A."/>
            <person name="Kyrpides N.C."/>
            <person name="Woyke T."/>
        </authorList>
    </citation>
    <scope>NUCLEOTIDE SEQUENCE</scope>
    <source>
        <strain evidence="8">GVMAG-M-3300027963-21</strain>
    </source>
</reference>
<keyword evidence="4" id="KW-0949">S-adenosyl-L-methionine</keyword>